<feature type="domain" description="Enoyl reductase (ER)" evidence="4">
    <location>
        <begin position="10"/>
        <end position="342"/>
    </location>
</feature>
<dbReference type="SUPFAM" id="SSF51735">
    <property type="entry name" value="NAD(P)-binding Rossmann-fold domains"/>
    <property type="match status" value="1"/>
</dbReference>
<keyword evidence="6" id="KW-1185">Reference proteome</keyword>
<dbReference type="InterPro" id="IPR036291">
    <property type="entry name" value="NAD(P)-bd_dom_sf"/>
</dbReference>
<dbReference type="Pfam" id="PF08240">
    <property type="entry name" value="ADH_N"/>
    <property type="match status" value="1"/>
</dbReference>
<dbReference type="OrthoDB" id="9809185at2"/>
<dbReference type="InterPro" id="IPR050129">
    <property type="entry name" value="Zn_alcohol_dh"/>
</dbReference>
<evidence type="ECO:0000313" key="6">
    <source>
        <dbReference type="Proteomes" id="UP000316225"/>
    </source>
</evidence>
<dbReference type="Gene3D" id="3.40.50.720">
    <property type="entry name" value="NAD(P)-binding Rossmann-like Domain"/>
    <property type="match status" value="1"/>
</dbReference>
<accession>A0A562NH39</accession>
<dbReference type="SMART" id="SM00829">
    <property type="entry name" value="PKS_ER"/>
    <property type="match status" value="1"/>
</dbReference>
<dbReference type="InterPro" id="IPR013149">
    <property type="entry name" value="ADH-like_C"/>
</dbReference>
<evidence type="ECO:0000256" key="2">
    <source>
        <dbReference type="ARBA" id="ARBA00022833"/>
    </source>
</evidence>
<dbReference type="Gene3D" id="3.90.180.10">
    <property type="entry name" value="Medium-chain alcohol dehydrogenases, catalytic domain"/>
    <property type="match status" value="1"/>
</dbReference>
<dbReference type="AlphaFoldDB" id="A0A562NH39"/>
<gene>
    <name evidence="5" type="ORF">IQ24_02875</name>
</gene>
<dbReference type="Proteomes" id="UP000316225">
    <property type="component" value="Unassembled WGS sequence"/>
</dbReference>
<reference evidence="5 6" key="1">
    <citation type="journal article" date="2015" name="Stand. Genomic Sci.">
        <title>Genomic Encyclopedia of Bacterial and Archaeal Type Strains, Phase III: the genomes of soil and plant-associated and newly described type strains.</title>
        <authorList>
            <person name="Whitman W.B."/>
            <person name="Woyke T."/>
            <person name="Klenk H.P."/>
            <person name="Zhou Y."/>
            <person name="Lilburn T.G."/>
            <person name="Beck B.J."/>
            <person name="De Vos P."/>
            <person name="Vandamme P."/>
            <person name="Eisen J.A."/>
            <person name="Garrity G."/>
            <person name="Hugenholtz P."/>
            <person name="Kyrpides N.C."/>
        </authorList>
    </citation>
    <scope>NUCLEOTIDE SEQUENCE [LARGE SCALE GENOMIC DNA]</scope>
    <source>
        <strain evidence="5 6">CGMCC 1.5364</strain>
    </source>
</reference>
<dbReference type="InterPro" id="IPR011032">
    <property type="entry name" value="GroES-like_sf"/>
</dbReference>
<proteinExistence type="predicted"/>
<dbReference type="RefSeq" id="WP_145398971.1">
    <property type="nucleotide sequence ID" value="NZ_VLKU01000009.1"/>
</dbReference>
<evidence type="ECO:0000256" key="3">
    <source>
        <dbReference type="ARBA" id="ARBA00023002"/>
    </source>
</evidence>
<dbReference type="GO" id="GO:0016491">
    <property type="term" value="F:oxidoreductase activity"/>
    <property type="evidence" value="ECO:0007669"/>
    <property type="project" value="UniProtKB-KW"/>
</dbReference>
<dbReference type="InterPro" id="IPR013154">
    <property type="entry name" value="ADH-like_N"/>
</dbReference>
<evidence type="ECO:0000256" key="1">
    <source>
        <dbReference type="ARBA" id="ARBA00022723"/>
    </source>
</evidence>
<organism evidence="5 6">
    <name type="scientific">Paracoccus sulfuroxidans</name>
    <dbReference type="NCBI Taxonomy" id="384678"/>
    <lineage>
        <taxon>Bacteria</taxon>
        <taxon>Pseudomonadati</taxon>
        <taxon>Pseudomonadota</taxon>
        <taxon>Alphaproteobacteria</taxon>
        <taxon>Rhodobacterales</taxon>
        <taxon>Paracoccaceae</taxon>
        <taxon>Paracoccus</taxon>
    </lineage>
</organism>
<dbReference type="PANTHER" id="PTHR43401:SF2">
    <property type="entry name" value="L-THREONINE 3-DEHYDROGENASE"/>
    <property type="match status" value="1"/>
</dbReference>
<keyword evidence="3" id="KW-0560">Oxidoreductase</keyword>
<sequence length="345" mass="36864">MKTMQAAVLTAPHKFELREVPRPQIGPDDVLIRVIRTGICGTDLHMFHGHYAADDLPIIPGHEFCGVIEEAGANMGHLMQGQMVVADINIGCGHCYWCRRNEVLNCPDMAQLGITRDGAFAEFVALPGRLVIPTPDDIAPEILALTEPVACVVRAARKAQAGIAQSVVVLGAGPVGNLHVQMMRLVGAAPIIVADLSAERCTMAFDAGADAAISDPAQLKTTVLELTDGRGADLVIESVGHPALYATAFDLIRKGGHVAFFGLTGPEEAVQVPILRTILEENSLKGSVAGMGQDMHDALALLVHGRFRTEAFTSASYPLERIQEAFETLAERPADLKTQIVISQN</sequence>
<dbReference type="SUPFAM" id="SSF50129">
    <property type="entry name" value="GroES-like"/>
    <property type="match status" value="1"/>
</dbReference>
<comment type="caution">
    <text evidence="5">The sequence shown here is derived from an EMBL/GenBank/DDBJ whole genome shotgun (WGS) entry which is preliminary data.</text>
</comment>
<evidence type="ECO:0000259" key="4">
    <source>
        <dbReference type="SMART" id="SM00829"/>
    </source>
</evidence>
<dbReference type="Pfam" id="PF00107">
    <property type="entry name" value="ADH_zinc_N"/>
    <property type="match status" value="1"/>
</dbReference>
<dbReference type="GO" id="GO:0046872">
    <property type="term" value="F:metal ion binding"/>
    <property type="evidence" value="ECO:0007669"/>
    <property type="project" value="UniProtKB-KW"/>
</dbReference>
<keyword evidence="1" id="KW-0479">Metal-binding</keyword>
<dbReference type="InterPro" id="IPR020843">
    <property type="entry name" value="ER"/>
</dbReference>
<protein>
    <submittedName>
        <fullName evidence="5">2-desacetyl-2-hydroxyethyl bacteriochlorophyllide A dehydrogenase</fullName>
    </submittedName>
</protein>
<name>A0A562NH39_9RHOB</name>
<evidence type="ECO:0000313" key="5">
    <source>
        <dbReference type="EMBL" id="TWI31424.1"/>
    </source>
</evidence>
<dbReference type="EMBL" id="VLKU01000009">
    <property type="protein sequence ID" value="TWI31424.1"/>
    <property type="molecule type" value="Genomic_DNA"/>
</dbReference>
<dbReference type="PANTHER" id="PTHR43401">
    <property type="entry name" value="L-THREONINE 3-DEHYDROGENASE"/>
    <property type="match status" value="1"/>
</dbReference>
<keyword evidence="2" id="KW-0862">Zinc</keyword>